<gene>
    <name evidence="2" type="ORF">SU48_12835</name>
</gene>
<reference evidence="2 3" key="1">
    <citation type="submission" date="2015-01" db="EMBL/GenBank/DDBJ databases">
        <title>Deinococcus puniceus/DY1/ whole genome sequencing.</title>
        <authorList>
            <person name="Kim M.K."/>
            <person name="Srinivasan S."/>
            <person name="Lee J.-J."/>
        </authorList>
    </citation>
    <scope>NUCLEOTIDE SEQUENCE [LARGE SCALE GENOMIC DNA]</scope>
    <source>
        <strain evidence="2 3">DY1</strain>
    </source>
</reference>
<evidence type="ECO:0000256" key="1">
    <source>
        <dbReference type="SAM" id="Coils"/>
    </source>
</evidence>
<sequence length="319" mass="36491">MTKNSSTEFARIAEQYRAQTSLLTRTQEAERQKDLVRVERATQLTTGGIVGTLADLQIEFNATLQSLIAKLDGEYERLEEVRRAKVVQGEYLNELSQIRVVADALYLQRVEHLEGMAALARDAQQAADALAREQAEQGKAWEEQRQAFERSTAAREAERAAAQLQETADYSYEQTRERQIEQDDLKREIRDFERDHAEDRRVREKDWAEREAVLLAQGAKLEEQKAKLAAFPAELAELVSKTRAEAIEEVSREAKVKAELMDRDWEGQKRVYEYRIAALDDTLSRQAGQIQSLTEQLQEVMKQAQDLALRAVTSYSQKA</sequence>
<name>A0A172TBY8_9DEIO</name>
<dbReference type="AlphaFoldDB" id="A0A172TBY8"/>
<protein>
    <submittedName>
        <fullName evidence="2">Uncharacterized protein</fullName>
    </submittedName>
</protein>
<dbReference type="OrthoDB" id="60383at2"/>
<dbReference type="Proteomes" id="UP000077363">
    <property type="component" value="Chromosome"/>
</dbReference>
<dbReference type="KEGG" id="dpu:SU48_12835"/>
<keyword evidence="1" id="KW-0175">Coiled coil</keyword>
<dbReference type="RefSeq" id="WP_064015586.1">
    <property type="nucleotide sequence ID" value="NZ_CP011387.1"/>
</dbReference>
<organism evidence="2 3">
    <name type="scientific">Deinococcus puniceus</name>
    <dbReference type="NCBI Taxonomy" id="1182568"/>
    <lineage>
        <taxon>Bacteria</taxon>
        <taxon>Thermotogati</taxon>
        <taxon>Deinococcota</taxon>
        <taxon>Deinococci</taxon>
        <taxon>Deinococcales</taxon>
        <taxon>Deinococcaceae</taxon>
        <taxon>Deinococcus</taxon>
    </lineage>
</organism>
<dbReference type="STRING" id="1182568.SU48_12835"/>
<evidence type="ECO:0000313" key="3">
    <source>
        <dbReference type="Proteomes" id="UP000077363"/>
    </source>
</evidence>
<accession>A0A172TBY8</accession>
<dbReference type="EMBL" id="CP011387">
    <property type="protein sequence ID" value="ANE44501.1"/>
    <property type="molecule type" value="Genomic_DNA"/>
</dbReference>
<proteinExistence type="predicted"/>
<feature type="coiled-coil region" evidence="1">
    <location>
        <begin position="283"/>
        <end position="310"/>
    </location>
</feature>
<evidence type="ECO:0000313" key="2">
    <source>
        <dbReference type="EMBL" id="ANE44501.1"/>
    </source>
</evidence>
<keyword evidence="3" id="KW-1185">Reference proteome</keyword>
<dbReference type="PATRIC" id="fig|1182568.3.peg.2652"/>